<name>A0A1M5IRG9_9FLAO</name>
<dbReference type="AlphaFoldDB" id="A0A1M5IRG9"/>
<sequence>MLRFSMVFMLLFASAQILAQANGEILKRTKLTSFDDLVDYINTNEVRDSIKLDANRFEYFDKVQVHGITYWSDSLKVNGFLLQPKARGKYPAIIYNRGGSLDFGSLTHGVASIGLGELARIAHEGYVIAASQYRGNGGSEGAEEYGGSDIKDVLNLIPVLESIPNADTTKMGMFGWSRGAMTSFLTITQTDRIKAVVVGGPSTNLIRSIVDRPGLDLWWSEFIPNYSVSKKAILEKRSAVYWAHELPKNIPILMFQGGNDEAVLTDYVLDFAKELTKHKVPYRLVKFEDGSHSLKEHREEVYEALFAWFEKYLN</sequence>
<dbReference type="PANTHER" id="PTHR42776">
    <property type="entry name" value="SERINE PEPTIDASE S9 FAMILY MEMBER"/>
    <property type="match status" value="1"/>
</dbReference>
<dbReference type="STRING" id="570519.SAMN04488116_0885"/>
<proteinExistence type="predicted"/>
<keyword evidence="5" id="KW-1185">Reference proteome</keyword>
<gene>
    <name evidence="4" type="ORF">SAMN04488116_0885</name>
</gene>
<evidence type="ECO:0000256" key="2">
    <source>
        <dbReference type="SAM" id="SignalP"/>
    </source>
</evidence>
<feature type="chain" id="PRO_5009911168" evidence="2">
    <location>
        <begin position="20"/>
        <end position="314"/>
    </location>
</feature>
<dbReference type="EMBL" id="FQWL01000001">
    <property type="protein sequence ID" value="SHG30938.1"/>
    <property type="molecule type" value="Genomic_DNA"/>
</dbReference>
<dbReference type="PANTHER" id="PTHR42776:SF27">
    <property type="entry name" value="DIPEPTIDYL PEPTIDASE FAMILY MEMBER 6"/>
    <property type="match status" value="1"/>
</dbReference>
<dbReference type="InterPro" id="IPR029058">
    <property type="entry name" value="AB_hydrolase_fold"/>
</dbReference>
<feature type="signal peptide" evidence="2">
    <location>
        <begin position="1"/>
        <end position="19"/>
    </location>
</feature>
<keyword evidence="2" id="KW-0732">Signal</keyword>
<evidence type="ECO:0000313" key="4">
    <source>
        <dbReference type="EMBL" id="SHG30938.1"/>
    </source>
</evidence>
<dbReference type="Proteomes" id="UP000184532">
    <property type="component" value="Unassembled WGS sequence"/>
</dbReference>
<dbReference type="GO" id="GO:0006508">
    <property type="term" value="P:proteolysis"/>
    <property type="evidence" value="ECO:0007669"/>
    <property type="project" value="InterPro"/>
</dbReference>
<dbReference type="RefSeq" id="WP_073176699.1">
    <property type="nucleotide sequence ID" value="NZ_FQWL01000001.1"/>
</dbReference>
<protein>
    <submittedName>
        <fullName evidence="4">Prolyl oligopeptidase family protein</fullName>
    </submittedName>
</protein>
<feature type="domain" description="Peptidase S9 prolyl oligopeptidase catalytic" evidence="3">
    <location>
        <begin position="121"/>
        <end position="314"/>
    </location>
</feature>
<evidence type="ECO:0000256" key="1">
    <source>
        <dbReference type="ARBA" id="ARBA00022801"/>
    </source>
</evidence>
<dbReference type="OrthoDB" id="9812921at2"/>
<evidence type="ECO:0000259" key="3">
    <source>
        <dbReference type="Pfam" id="PF00326"/>
    </source>
</evidence>
<dbReference type="GO" id="GO:0004252">
    <property type="term" value="F:serine-type endopeptidase activity"/>
    <property type="evidence" value="ECO:0007669"/>
    <property type="project" value="TreeGrafter"/>
</dbReference>
<reference evidence="5" key="1">
    <citation type="submission" date="2016-11" db="EMBL/GenBank/DDBJ databases">
        <authorList>
            <person name="Varghese N."/>
            <person name="Submissions S."/>
        </authorList>
    </citation>
    <scope>NUCLEOTIDE SEQUENCE [LARGE SCALE GENOMIC DNA]</scope>
    <source>
        <strain evidence="5">DSM 22638</strain>
    </source>
</reference>
<dbReference type="Pfam" id="PF00326">
    <property type="entry name" value="Peptidase_S9"/>
    <property type="match status" value="1"/>
</dbReference>
<keyword evidence="1" id="KW-0378">Hydrolase</keyword>
<dbReference type="SUPFAM" id="SSF53474">
    <property type="entry name" value="alpha/beta-Hydrolases"/>
    <property type="match status" value="1"/>
</dbReference>
<evidence type="ECO:0000313" key="5">
    <source>
        <dbReference type="Proteomes" id="UP000184532"/>
    </source>
</evidence>
<accession>A0A1M5IRG9</accession>
<organism evidence="4 5">
    <name type="scientific">Flagellimonas flava</name>
    <dbReference type="NCBI Taxonomy" id="570519"/>
    <lineage>
        <taxon>Bacteria</taxon>
        <taxon>Pseudomonadati</taxon>
        <taxon>Bacteroidota</taxon>
        <taxon>Flavobacteriia</taxon>
        <taxon>Flavobacteriales</taxon>
        <taxon>Flavobacteriaceae</taxon>
        <taxon>Flagellimonas</taxon>
    </lineage>
</organism>
<dbReference type="InterPro" id="IPR001375">
    <property type="entry name" value="Peptidase_S9_cat"/>
</dbReference>
<dbReference type="Gene3D" id="3.40.50.1820">
    <property type="entry name" value="alpha/beta hydrolase"/>
    <property type="match status" value="1"/>
</dbReference>